<keyword evidence="2" id="KW-0808">Transferase</keyword>
<evidence type="ECO:0000256" key="3">
    <source>
        <dbReference type="ARBA" id="ARBA00030771"/>
    </source>
</evidence>
<dbReference type="Pfam" id="PF16715">
    <property type="entry name" value="CDPS"/>
    <property type="match status" value="1"/>
</dbReference>
<reference evidence="5" key="1">
    <citation type="submission" date="2019-02" db="EMBL/GenBank/DDBJ databases">
        <authorList>
            <person name="Gruber-Vodicka R. H."/>
            <person name="Seah K. B. B."/>
        </authorList>
    </citation>
    <scope>NUCLEOTIDE SEQUENCE</scope>
    <source>
        <strain evidence="5">BECK_BZ163</strain>
        <strain evidence="6">BECK_BZ164</strain>
        <strain evidence="4">BECK_BZ165</strain>
    </source>
</reference>
<name>A0A450SJL5_9GAMM</name>
<dbReference type="Gene3D" id="3.40.50.11710">
    <property type="entry name" value="Cyclodipeptide synthase"/>
    <property type="match status" value="1"/>
</dbReference>
<dbReference type="InterPro" id="IPR038622">
    <property type="entry name" value="CDPS_sf"/>
</dbReference>
<evidence type="ECO:0000313" key="4">
    <source>
        <dbReference type="EMBL" id="VFJ53590.1"/>
    </source>
</evidence>
<proteinExistence type="inferred from homology"/>
<dbReference type="InterPro" id="IPR030903">
    <property type="entry name" value="CDPS"/>
</dbReference>
<comment type="similarity">
    <text evidence="1">Belongs to the CDPS family.</text>
</comment>
<dbReference type="AlphaFoldDB" id="A0A450SJL5"/>
<gene>
    <name evidence="5" type="ORF">BECKFM1743A_GA0114220_101181</name>
    <name evidence="6" type="ORF">BECKFM1743B_GA0114221_103321</name>
    <name evidence="4" type="ORF">BECKFM1743C_GA0114222_101263</name>
</gene>
<organism evidence="5">
    <name type="scientific">Candidatus Kentrum sp. FM</name>
    <dbReference type="NCBI Taxonomy" id="2126340"/>
    <lineage>
        <taxon>Bacteria</taxon>
        <taxon>Pseudomonadati</taxon>
        <taxon>Pseudomonadota</taxon>
        <taxon>Gammaproteobacteria</taxon>
        <taxon>Candidatus Kentrum</taxon>
    </lineage>
</organism>
<dbReference type="NCBIfam" id="TIGR04539">
    <property type="entry name" value="tRNA_cyclodipep"/>
    <property type="match status" value="1"/>
</dbReference>
<evidence type="ECO:0000256" key="2">
    <source>
        <dbReference type="ARBA" id="ARBA00022679"/>
    </source>
</evidence>
<dbReference type="EMBL" id="CAADEZ010000118">
    <property type="protein sequence ID" value="VFJ53679.1"/>
    <property type="molecule type" value="Genomic_DNA"/>
</dbReference>
<dbReference type="EMBL" id="CAADFA010000126">
    <property type="protein sequence ID" value="VFJ53590.1"/>
    <property type="molecule type" value="Genomic_DNA"/>
</dbReference>
<protein>
    <recommendedName>
        <fullName evidence="3">Cyclodipeptide synthase</fullName>
    </recommendedName>
</protein>
<evidence type="ECO:0000313" key="6">
    <source>
        <dbReference type="EMBL" id="VFK14633.1"/>
    </source>
</evidence>
<accession>A0A450SJL5</accession>
<sequence length="371" mass="42893">MILEKLRNVWSDTGIRYKRVLHCSSHSEQEISRGTEDLYRIVIAEADQEPVLILIPAGKSVDFNKMRGIFSYKTAGIMAPKRVGECVGGGIWDIETLKLFIPEDLSDTREIHLYDTDLYDLVVLKGRDLVIDADVREADIFVDKRYLASTKRVSPRKERKTFEARERCILLFSLQQPNFEGTKMDAIVEWIDRRFEECEVFIGDCIHHHTLQMNLGIEEDTAKREAYRLAHEVAKQDPFRRATRCRFRIVFGSTLQDDPNYTPTRKRLWDLKDANADFTQAIQGFAKVYVQRRDVDVTRYLPYSTNYLLDELALLACISQKGNKVMIYPGGLEIFHEISDGKHPEAPSPLRELINVELKFHSRGGAQHKRV</sequence>
<dbReference type="GO" id="GO:0016755">
    <property type="term" value="F:aminoacyltransferase activity"/>
    <property type="evidence" value="ECO:0007669"/>
    <property type="project" value="InterPro"/>
</dbReference>
<evidence type="ECO:0000313" key="5">
    <source>
        <dbReference type="EMBL" id="VFJ53679.1"/>
    </source>
</evidence>
<dbReference type="EMBL" id="CAADFL010000332">
    <property type="protein sequence ID" value="VFK14633.1"/>
    <property type="molecule type" value="Genomic_DNA"/>
</dbReference>
<evidence type="ECO:0000256" key="1">
    <source>
        <dbReference type="ARBA" id="ARBA00006034"/>
    </source>
</evidence>